<evidence type="ECO:0000256" key="4">
    <source>
        <dbReference type="PIRSR" id="PIRSR625650-1"/>
    </source>
</evidence>
<dbReference type="InterPro" id="IPR016169">
    <property type="entry name" value="FAD-bd_PCMH_sub2"/>
</dbReference>
<dbReference type="PANTHER" id="PTHR46568:SF1">
    <property type="entry name" value="ALKYLDIHYDROXYACETONEPHOSPHATE SYNTHASE, PEROXISOMAL"/>
    <property type="match status" value="1"/>
</dbReference>
<dbReference type="SUPFAM" id="SSF55103">
    <property type="entry name" value="FAD-linked oxidases, C-terminal domain"/>
    <property type="match status" value="1"/>
</dbReference>
<evidence type="ECO:0000256" key="5">
    <source>
        <dbReference type="PIRSR" id="PIRSR625650-2"/>
    </source>
</evidence>
<feature type="binding site" evidence="5">
    <location>
        <position position="388"/>
    </location>
    <ligand>
        <name>substrate</name>
    </ligand>
</feature>
<dbReference type="InterPro" id="IPR006094">
    <property type="entry name" value="Oxid_FAD_bind_N"/>
</dbReference>
<dbReference type="SUPFAM" id="SSF56176">
    <property type="entry name" value="FAD-binding/transporter-associated domain-like"/>
    <property type="match status" value="1"/>
</dbReference>
<keyword evidence="10" id="KW-1185">Reference proteome</keyword>
<dbReference type="GO" id="GO:0071949">
    <property type="term" value="F:FAD binding"/>
    <property type="evidence" value="ECO:0007669"/>
    <property type="project" value="InterPro"/>
</dbReference>
<protein>
    <submittedName>
        <fullName evidence="9">FAD-binding oxidoreductase</fullName>
    </submittedName>
</protein>
<dbReference type="Gene3D" id="3.30.70.3450">
    <property type="match status" value="1"/>
</dbReference>
<dbReference type="Pfam" id="PF02913">
    <property type="entry name" value="FAD-oxidase_C"/>
    <property type="match status" value="1"/>
</dbReference>
<feature type="binding site" evidence="6">
    <location>
        <begin position="116"/>
        <end position="122"/>
    </location>
    <ligand>
        <name>FAD</name>
        <dbReference type="ChEBI" id="CHEBI:57692"/>
    </ligand>
</feature>
<evidence type="ECO:0000256" key="2">
    <source>
        <dbReference type="ARBA" id="ARBA00022630"/>
    </source>
</evidence>
<keyword evidence="3 6" id="KW-0274">FAD</keyword>
<dbReference type="GO" id="GO:0008610">
    <property type="term" value="P:lipid biosynthetic process"/>
    <property type="evidence" value="ECO:0007669"/>
    <property type="project" value="InterPro"/>
</dbReference>
<feature type="domain" description="FAD-binding PCMH-type" evidence="8">
    <location>
        <begin position="84"/>
        <end position="265"/>
    </location>
</feature>
<dbReference type="AlphaFoldDB" id="A0A931J586"/>
<evidence type="ECO:0000313" key="9">
    <source>
        <dbReference type="EMBL" id="MBH9578440.1"/>
    </source>
</evidence>
<evidence type="ECO:0000256" key="3">
    <source>
        <dbReference type="ARBA" id="ARBA00022827"/>
    </source>
</evidence>
<evidence type="ECO:0000259" key="8">
    <source>
        <dbReference type="PROSITE" id="PS51387"/>
    </source>
</evidence>
<evidence type="ECO:0000313" key="10">
    <source>
        <dbReference type="Proteomes" id="UP000613266"/>
    </source>
</evidence>
<dbReference type="PANTHER" id="PTHR46568">
    <property type="entry name" value="ALKYLDIHYDROXYACETONEPHOSPHATE SYNTHASE, PEROXISOMAL"/>
    <property type="match status" value="1"/>
</dbReference>
<dbReference type="Proteomes" id="UP000613266">
    <property type="component" value="Unassembled WGS sequence"/>
</dbReference>
<evidence type="ECO:0000256" key="7">
    <source>
        <dbReference type="PIRSR" id="PIRSR625650-4"/>
    </source>
</evidence>
<dbReference type="Pfam" id="PF01565">
    <property type="entry name" value="FAD_binding_4"/>
    <property type="match status" value="1"/>
</dbReference>
<dbReference type="RefSeq" id="WP_198112211.1">
    <property type="nucleotide sequence ID" value="NZ_JAEDAK010000012.1"/>
</dbReference>
<accession>A0A931J586</accession>
<keyword evidence="2" id="KW-0285">Flavoprotein</keyword>
<dbReference type="InterPro" id="IPR036318">
    <property type="entry name" value="FAD-bd_PCMH-like_sf"/>
</dbReference>
<feature type="active site" description="Proton donor/acceptor" evidence="4">
    <location>
        <position position="449"/>
    </location>
</feature>
<dbReference type="EMBL" id="JAEDAK010000012">
    <property type="protein sequence ID" value="MBH9578440.1"/>
    <property type="molecule type" value="Genomic_DNA"/>
</dbReference>
<dbReference type="Gene3D" id="3.30.300.330">
    <property type="match status" value="1"/>
</dbReference>
<sequence>MRRWNGWGDDGVVATLAPEALAFLQERIGTGPAPQDATLEAVCAQIPVSRLPEHPLVDRSPEARLRGSYGQSLGDWIALRFGRIGRVSDGVAFPESREQVRELLDWAAAQKLLVIPCGGATSVVGHLSPATEEPRAVLTLNLTRLRALTHLNREAQLAEFQAGVLGPDLEAQLRAQGYTLGHFPQSFEYASLGGWVVTRSSGQQSLRYGRAEQWFAGGRLLTPGGELSIPPLPASAAGPDLREWVLGSEGRIGVLTDVTVRVQRLPECERFLGVFLPSWEAGLAAVRELAQARVPLSMLRLANAVETDTTLRLAGHAGQIAWLERYLAWRGCGDGKVLLFVGLTGTAAQVNAAQREAIKLLRGFGGVSTGQLLGKKWAAKRFAGVYLRNALWEAGYMVDTMETAIPWGGTTAMVEAIESAGREALARFGERCHAYTHLSHVYASGSSVYSTFVFRIGASAEESRARWLALKAAVSEAIVAQGGTISHQHGVGRDHAAYLPAEKGAAGLAAIASMVRHFDPAGVLDSGNLVASGE</sequence>
<dbReference type="GO" id="GO:0008609">
    <property type="term" value="F:alkylglycerone-phosphate synthase activity"/>
    <property type="evidence" value="ECO:0007669"/>
    <property type="project" value="InterPro"/>
</dbReference>
<dbReference type="InterPro" id="IPR016166">
    <property type="entry name" value="FAD-bd_PCMH"/>
</dbReference>
<evidence type="ECO:0000256" key="6">
    <source>
        <dbReference type="PIRSR" id="PIRSR625650-3"/>
    </source>
</evidence>
<dbReference type="PROSITE" id="PS51387">
    <property type="entry name" value="FAD_PCMH"/>
    <property type="match status" value="1"/>
</dbReference>
<name>A0A931J586_9BURK</name>
<feature type="site" description="Important for enzyme activity" evidence="7">
    <location>
        <position position="300"/>
    </location>
</feature>
<evidence type="ECO:0000256" key="1">
    <source>
        <dbReference type="ARBA" id="ARBA00008000"/>
    </source>
</evidence>
<dbReference type="InterPro" id="IPR004113">
    <property type="entry name" value="FAD-bd_oxidored_4_C"/>
</dbReference>
<dbReference type="InterPro" id="IPR016164">
    <property type="entry name" value="FAD-linked_Oxase-like_C"/>
</dbReference>
<proteinExistence type="inferred from homology"/>
<organism evidence="9 10">
    <name type="scientific">Inhella proteolytica</name>
    <dbReference type="NCBI Taxonomy" id="2795029"/>
    <lineage>
        <taxon>Bacteria</taxon>
        <taxon>Pseudomonadati</taxon>
        <taxon>Pseudomonadota</taxon>
        <taxon>Betaproteobacteria</taxon>
        <taxon>Burkholderiales</taxon>
        <taxon>Sphaerotilaceae</taxon>
        <taxon>Inhella</taxon>
    </lineage>
</organism>
<comment type="caution">
    <text evidence="9">The sequence shown here is derived from an EMBL/GenBank/DDBJ whole genome shotgun (WGS) entry which is preliminary data.</text>
</comment>
<comment type="similarity">
    <text evidence="1">Belongs to the FAD-binding oxidoreductase/transferase type 4 family.</text>
</comment>
<dbReference type="Gene3D" id="3.30.465.10">
    <property type="match status" value="1"/>
</dbReference>
<dbReference type="InterPro" id="IPR025650">
    <property type="entry name" value="Alkyl-DHAP_Synthase"/>
</dbReference>
<gene>
    <name evidence="9" type="ORF">I7X39_16225</name>
</gene>
<comment type="cofactor">
    <cofactor evidence="6">
        <name>FAD</name>
        <dbReference type="ChEBI" id="CHEBI:57692"/>
    </cofactor>
</comment>
<feature type="binding site" evidence="6">
    <location>
        <begin position="198"/>
        <end position="201"/>
    </location>
    <ligand>
        <name>FAD</name>
        <dbReference type="ChEBI" id="CHEBI:57692"/>
    </ligand>
</feature>
<reference evidence="9" key="1">
    <citation type="submission" date="2020-12" db="EMBL/GenBank/DDBJ databases">
        <title>The genome sequence of Inhella sp. 1Y17.</title>
        <authorList>
            <person name="Liu Y."/>
        </authorList>
    </citation>
    <scope>NUCLEOTIDE SEQUENCE</scope>
    <source>
        <strain evidence="9">1Y17</strain>
    </source>
</reference>